<evidence type="ECO:0000256" key="2">
    <source>
        <dbReference type="ARBA" id="ARBA00006906"/>
    </source>
</evidence>
<dbReference type="AlphaFoldDB" id="A0A329QYV6"/>
<dbReference type="NCBIfam" id="TIGR01182">
    <property type="entry name" value="eda"/>
    <property type="match status" value="1"/>
</dbReference>
<evidence type="ECO:0000256" key="4">
    <source>
        <dbReference type="ARBA" id="ARBA00023239"/>
    </source>
</evidence>
<dbReference type="OrthoDB" id="9805177at2"/>
<accession>A0A329QYV6</accession>
<dbReference type="SUPFAM" id="SSF51569">
    <property type="entry name" value="Aldolase"/>
    <property type="match status" value="1"/>
</dbReference>
<keyword evidence="5" id="KW-0119">Carbohydrate metabolism</keyword>
<comment type="caution">
    <text evidence="7">The sequence shown here is derived from an EMBL/GenBank/DDBJ whole genome shotgun (WGS) entry which is preliminary data.</text>
</comment>
<evidence type="ECO:0000313" key="8">
    <source>
        <dbReference type="Proteomes" id="UP000250462"/>
    </source>
</evidence>
<evidence type="ECO:0000256" key="1">
    <source>
        <dbReference type="ARBA" id="ARBA00004761"/>
    </source>
</evidence>
<dbReference type="CDD" id="cd00452">
    <property type="entry name" value="KDPG_aldolase"/>
    <property type="match status" value="1"/>
</dbReference>
<comment type="subunit">
    <text evidence="3">Homotrimer.</text>
</comment>
<dbReference type="EMBL" id="QMIG01000004">
    <property type="protein sequence ID" value="RAW16502.1"/>
    <property type="molecule type" value="Genomic_DNA"/>
</dbReference>
<evidence type="ECO:0000256" key="5">
    <source>
        <dbReference type="ARBA" id="ARBA00023277"/>
    </source>
</evidence>
<reference evidence="7 8" key="1">
    <citation type="submission" date="2018-06" db="EMBL/GenBank/DDBJ databases">
        <title>Phytoactinopolyspora halophila sp. nov., a novel halophilic actinomycete isolated from a saline soil in China.</title>
        <authorList>
            <person name="Tang S.-K."/>
        </authorList>
    </citation>
    <scope>NUCLEOTIDE SEQUENCE [LARGE SCALE GENOMIC DNA]</scope>
    <source>
        <strain evidence="7 8">YIM 96934</strain>
    </source>
</reference>
<evidence type="ECO:0000256" key="3">
    <source>
        <dbReference type="ARBA" id="ARBA00011233"/>
    </source>
</evidence>
<organism evidence="7 8">
    <name type="scientific">Phytoactinopolyspora halophila</name>
    <dbReference type="NCBI Taxonomy" id="1981511"/>
    <lineage>
        <taxon>Bacteria</taxon>
        <taxon>Bacillati</taxon>
        <taxon>Actinomycetota</taxon>
        <taxon>Actinomycetes</taxon>
        <taxon>Jiangellales</taxon>
        <taxon>Jiangellaceae</taxon>
        <taxon>Phytoactinopolyspora</taxon>
    </lineage>
</organism>
<dbReference type="InterPro" id="IPR000887">
    <property type="entry name" value="Aldlse_KDPG_KHG"/>
</dbReference>
<sequence>MPPTPQLRQTGVMAILRAPSAARFGEICRVLVDSGVTCLEITLTSPDAIESIKAVRADLPDHVEVGAGTVTTAEQARTAVEAGVDFLVSPSAELDVVRVARTAGIPSYPGALTPTEIHAAWRAGASAVKVFPASTVGPSYFKDVAGPFPDIRLMPTGGVSIDSIGDWIRAGAVGVGLGGPLQGDAAEGGDLDALAERARRALDAVRTARQAVSGATGSPGEASAQPSGGQALA</sequence>
<dbReference type="Gene3D" id="3.20.20.70">
    <property type="entry name" value="Aldolase class I"/>
    <property type="match status" value="1"/>
</dbReference>
<dbReference type="Pfam" id="PF01081">
    <property type="entry name" value="Aldolase"/>
    <property type="match status" value="1"/>
</dbReference>
<feature type="compositionally biased region" description="Polar residues" evidence="6">
    <location>
        <begin position="224"/>
        <end position="233"/>
    </location>
</feature>
<evidence type="ECO:0000313" key="7">
    <source>
        <dbReference type="EMBL" id="RAW16502.1"/>
    </source>
</evidence>
<comment type="pathway">
    <text evidence="1">Carbohydrate acid metabolism.</text>
</comment>
<gene>
    <name evidence="7" type="ORF">DPM12_06805</name>
</gene>
<keyword evidence="8" id="KW-1185">Reference proteome</keyword>
<dbReference type="InterPro" id="IPR013785">
    <property type="entry name" value="Aldolase_TIM"/>
</dbReference>
<dbReference type="PANTHER" id="PTHR30246:SF1">
    <property type="entry name" value="2-DEHYDRO-3-DEOXY-6-PHOSPHOGALACTONATE ALDOLASE-RELATED"/>
    <property type="match status" value="1"/>
</dbReference>
<feature type="region of interest" description="Disordered" evidence="6">
    <location>
        <begin position="210"/>
        <end position="233"/>
    </location>
</feature>
<dbReference type="Proteomes" id="UP000250462">
    <property type="component" value="Unassembled WGS sequence"/>
</dbReference>
<proteinExistence type="inferred from homology"/>
<evidence type="ECO:0000256" key="6">
    <source>
        <dbReference type="SAM" id="MobiDB-lite"/>
    </source>
</evidence>
<comment type="similarity">
    <text evidence="2">Belongs to the KHG/KDPG aldolase family.</text>
</comment>
<dbReference type="GO" id="GO:0016829">
    <property type="term" value="F:lyase activity"/>
    <property type="evidence" value="ECO:0007669"/>
    <property type="project" value="UniProtKB-KW"/>
</dbReference>
<keyword evidence="4" id="KW-0456">Lyase</keyword>
<name>A0A329QYV6_9ACTN</name>
<dbReference type="PANTHER" id="PTHR30246">
    <property type="entry name" value="2-KETO-3-DEOXY-6-PHOSPHOGLUCONATE ALDOLASE"/>
    <property type="match status" value="1"/>
</dbReference>
<protein>
    <submittedName>
        <fullName evidence="7">2-dehydro-3-deoxyphosphogluconate aldolase</fullName>
    </submittedName>
</protein>